<dbReference type="InterPro" id="IPR003593">
    <property type="entry name" value="AAA+_ATPase"/>
</dbReference>
<protein>
    <submittedName>
        <fullName evidence="12">ABC transporter</fullName>
        <ecNumber evidence="12">3.6.3.44</ecNumber>
    </submittedName>
</protein>
<dbReference type="Gene3D" id="3.40.50.300">
    <property type="entry name" value="P-loop containing nucleotide triphosphate hydrolases"/>
    <property type="match status" value="1"/>
</dbReference>
<dbReference type="InterPro" id="IPR011527">
    <property type="entry name" value="ABC1_TM_dom"/>
</dbReference>
<feature type="transmembrane region" description="Helical" evidence="9">
    <location>
        <begin position="203"/>
        <end position="222"/>
    </location>
</feature>
<accession>A0A0W0SRE5</accession>
<dbReference type="STRING" id="1212489.Ldro_2094"/>
<evidence type="ECO:0000256" key="3">
    <source>
        <dbReference type="ARBA" id="ARBA00022475"/>
    </source>
</evidence>
<evidence type="ECO:0000313" key="12">
    <source>
        <dbReference type="EMBL" id="KTC85769.1"/>
    </source>
</evidence>
<sequence>MNEKEYEKIAPGLLKIQQVLGDKDHARFVSFDKKKLLIDACLHLADLLGITLELPSGDLEDNTDEAMDKISSYSGIRIQKITLEDKWWEKDHGVILAFIDESPCVLSPKKNGGYEQSTPLEKLALSQNQLSAVSNYAYSFTKPLPDKISKLFDILKFSFERLFSDFRSVLYLQLFLSLILMSLPIFMSYFFNNFTQFVESSQMTVLGASLIMNTIIFFFLSINQTIMMLHLRFKIQMKLEPAIWDRLLKLTPKFFRRFNAGDIAYRAGVISAIQEMLTQSSIASIFSIIISLVSFGLMCYYSFTLAFLALFSFLIIAALILTLSQRFLIHQRNVYKYVVKQSGFVFQVISGIIKFKVSASEFRAFNIWSDYFSNLLIAKFKAEKIGIYLHIIHGSLLMVMTLILFCIYFSQKNQLPLGTFIAFNAAFSQFFSALITITTFITSILLIIPLFEQSLVIFQADVEPRQRGGTHVKLEGKIQIKNLSFRYDENQPLIYKNINLNIAPGEVIGITGSSGCGKSTLFRILLGLEKQLDGQIFYDDVNMDMINLSALRQQIGVVTQKSVLTPGTILDNIIGNDKQLTRNDAWDIVYQLGLEHMISSLPMEMDTFINEGMQSLSGGEMQRIVLARALVKKPKMLFLDEATSALDSQSQFKIQDYLSKLKVTQLIIAHRLSTLRGADRILVIHDGQIIQDGNFKQLVSEPGYFAELAQLQFANLQRFSE</sequence>
<dbReference type="Pfam" id="PF00664">
    <property type="entry name" value="ABC_membrane"/>
    <property type="match status" value="1"/>
</dbReference>
<comment type="caution">
    <text evidence="12">The sequence shown here is derived from an EMBL/GenBank/DDBJ whole genome shotgun (WGS) entry which is preliminary data.</text>
</comment>
<evidence type="ECO:0000256" key="8">
    <source>
        <dbReference type="ARBA" id="ARBA00023136"/>
    </source>
</evidence>
<keyword evidence="5" id="KW-0547">Nucleotide-binding</keyword>
<keyword evidence="3" id="KW-1003">Cell membrane</keyword>
<dbReference type="GO" id="GO:0005524">
    <property type="term" value="F:ATP binding"/>
    <property type="evidence" value="ECO:0007669"/>
    <property type="project" value="UniProtKB-KW"/>
</dbReference>
<evidence type="ECO:0000256" key="9">
    <source>
        <dbReference type="SAM" id="Phobius"/>
    </source>
</evidence>
<evidence type="ECO:0000259" key="11">
    <source>
        <dbReference type="PROSITE" id="PS50929"/>
    </source>
</evidence>
<keyword evidence="8 9" id="KW-0472">Membrane</keyword>
<keyword evidence="12" id="KW-0378">Hydrolase</keyword>
<dbReference type="Proteomes" id="UP000054736">
    <property type="component" value="Unassembled WGS sequence"/>
</dbReference>
<dbReference type="Gene3D" id="1.20.1560.10">
    <property type="entry name" value="ABC transporter type 1, transmembrane domain"/>
    <property type="match status" value="1"/>
</dbReference>
<dbReference type="RefSeq" id="WP_058496375.1">
    <property type="nucleotide sequence ID" value="NZ_LNXY01000027.1"/>
</dbReference>
<organism evidence="12 13">
    <name type="scientific">Legionella drozanskii LLAP-1</name>
    <dbReference type="NCBI Taxonomy" id="1212489"/>
    <lineage>
        <taxon>Bacteria</taxon>
        <taxon>Pseudomonadati</taxon>
        <taxon>Pseudomonadota</taxon>
        <taxon>Gammaproteobacteria</taxon>
        <taxon>Legionellales</taxon>
        <taxon>Legionellaceae</taxon>
        <taxon>Legionella</taxon>
    </lineage>
</organism>
<dbReference type="InterPro" id="IPR036640">
    <property type="entry name" value="ABC1_TM_sf"/>
</dbReference>
<dbReference type="InterPro" id="IPR017871">
    <property type="entry name" value="ABC_transporter-like_CS"/>
</dbReference>
<dbReference type="InterPro" id="IPR039421">
    <property type="entry name" value="Type_1_exporter"/>
</dbReference>
<feature type="transmembrane region" description="Helical" evidence="9">
    <location>
        <begin position="387"/>
        <end position="410"/>
    </location>
</feature>
<dbReference type="GO" id="GO:0140359">
    <property type="term" value="F:ABC-type transporter activity"/>
    <property type="evidence" value="ECO:0007669"/>
    <property type="project" value="InterPro"/>
</dbReference>
<evidence type="ECO:0000256" key="4">
    <source>
        <dbReference type="ARBA" id="ARBA00022692"/>
    </source>
</evidence>
<evidence type="ECO:0000256" key="6">
    <source>
        <dbReference type="ARBA" id="ARBA00022840"/>
    </source>
</evidence>
<evidence type="ECO:0000256" key="5">
    <source>
        <dbReference type="ARBA" id="ARBA00022741"/>
    </source>
</evidence>
<dbReference type="GO" id="GO:0016887">
    <property type="term" value="F:ATP hydrolysis activity"/>
    <property type="evidence" value="ECO:0007669"/>
    <property type="project" value="InterPro"/>
</dbReference>
<dbReference type="GO" id="GO:0034040">
    <property type="term" value="F:ATPase-coupled lipid transmembrane transporter activity"/>
    <property type="evidence" value="ECO:0007669"/>
    <property type="project" value="TreeGrafter"/>
</dbReference>
<feature type="domain" description="ABC transporter" evidence="10">
    <location>
        <begin position="478"/>
        <end position="711"/>
    </location>
</feature>
<dbReference type="PATRIC" id="fig|1212489.4.peg.2214"/>
<name>A0A0W0SRE5_9GAMM</name>
<proteinExistence type="predicted"/>
<dbReference type="PROSITE" id="PS50929">
    <property type="entry name" value="ABC_TM1F"/>
    <property type="match status" value="1"/>
</dbReference>
<dbReference type="SUPFAM" id="SSF90123">
    <property type="entry name" value="ABC transporter transmembrane region"/>
    <property type="match status" value="1"/>
</dbReference>
<dbReference type="SUPFAM" id="SSF52540">
    <property type="entry name" value="P-loop containing nucleoside triphosphate hydrolases"/>
    <property type="match status" value="1"/>
</dbReference>
<dbReference type="FunFam" id="3.40.50.300:FF:000299">
    <property type="entry name" value="ABC transporter ATP-binding protein/permease"/>
    <property type="match status" value="1"/>
</dbReference>
<feature type="transmembrane region" description="Helical" evidence="9">
    <location>
        <begin position="309"/>
        <end position="329"/>
    </location>
</feature>
<evidence type="ECO:0000256" key="1">
    <source>
        <dbReference type="ARBA" id="ARBA00004651"/>
    </source>
</evidence>
<keyword evidence="2" id="KW-0813">Transport</keyword>
<feature type="domain" description="ABC transmembrane type-1" evidence="11">
    <location>
        <begin position="172"/>
        <end position="446"/>
    </location>
</feature>
<evidence type="ECO:0000256" key="7">
    <source>
        <dbReference type="ARBA" id="ARBA00022989"/>
    </source>
</evidence>
<keyword evidence="6" id="KW-0067">ATP-binding</keyword>
<dbReference type="InterPro" id="IPR003439">
    <property type="entry name" value="ABC_transporter-like_ATP-bd"/>
</dbReference>
<dbReference type="GO" id="GO:0005886">
    <property type="term" value="C:plasma membrane"/>
    <property type="evidence" value="ECO:0007669"/>
    <property type="project" value="UniProtKB-SubCell"/>
</dbReference>
<dbReference type="PROSITE" id="PS50893">
    <property type="entry name" value="ABC_TRANSPORTER_2"/>
    <property type="match status" value="1"/>
</dbReference>
<keyword evidence="4 9" id="KW-0812">Transmembrane</keyword>
<dbReference type="PANTHER" id="PTHR24221">
    <property type="entry name" value="ATP-BINDING CASSETTE SUB-FAMILY B"/>
    <property type="match status" value="1"/>
</dbReference>
<dbReference type="PROSITE" id="PS00211">
    <property type="entry name" value="ABC_TRANSPORTER_1"/>
    <property type="match status" value="1"/>
</dbReference>
<keyword evidence="7 9" id="KW-1133">Transmembrane helix</keyword>
<comment type="subcellular location">
    <subcellularLocation>
        <location evidence="1">Cell membrane</location>
        <topology evidence="1">Multi-pass membrane protein</topology>
    </subcellularLocation>
</comment>
<reference evidence="12 13" key="1">
    <citation type="submission" date="2015-11" db="EMBL/GenBank/DDBJ databases">
        <title>Genomic analysis of 38 Legionella species identifies large and diverse effector repertoires.</title>
        <authorList>
            <person name="Burstein D."/>
            <person name="Amaro F."/>
            <person name="Zusman T."/>
            <person name="Lifshitz Z."/>
            <person name="Cohen O."/>
            <person name="Gilbert J.A."/>
            <person name="Pupko T."/>
            <person name="Shuman H.A."/>
            <person name="Segal G."/>
        </authorList>
    </citation>
    <scope>NUCLEOTIDE SEQUENCE [LARGE SCALE GENOMIC DNA]</scope>
    <source>
        <strain evidence="12 13">ATCC 700990</strain>
    </source>
</reference>
<evidence type="ECO:0000259" key="10">
    <source>
        <dbReference type="PROSITE" id="PS50893"/>
    </source>
</evidence>
<dbReference type="EC" id="3.6.3.44" evidence="12"/>
<dbReference type="SMART" id="SM00382">
    <property type="entry name" value="AAA"/>
    <property type="match status" value="1"/>
</dbReference>
<feature type="transmembrane region" description="Helical" evidence="9">
    <location>
        <begin position="282"/>
        <end position="303"/>
    </location>
</feature>
<dbReference type="InterPro" id="IPR027417">
    <property type="entry name" value="P-loop_NTPase"/>
</dbReference>
<dbReference type="EMBL" id="LNXY01000027">
    <property type="protein sequence ID" value="KTC85769.1"/>
    <property type="molecule type" value="Genomic_DNA"/>
</dbReference>
<evidence type="ECO:0000256" key="2">
    <source>
        <dbReference type="ARBA" id="ARBA00022448"/>
    </source>
</evidence>
<keyword evidence="13" id="KW-1185">Reference proteome</keyword>
<gene>
    <name evidence="12" type="ORF">Ldro_2094</name>
</gene>
<evidence type="ECO:0000313" key="13">
    <source>
        <dbReference type="Proteomes" id="UP000054736"/>
    </source>
</evidence>
<dbReference type="PANTHER" id="PTHR24221:SF654">
    <property type="entry name" value="ATP-BINDING CASSETTE SUB-FAMILY B MEMBER 6"/>
    <property type="match status" value="1"/>
</dbReference>
<feature type="transmembrane region" description="Helical" evidence="9">
    <location>
        <begin position="430"/>
        <end position="451"/>
    </location>
</feature>
<dbReference type="Pfam" id="PF00005">
    <property type="entry name" value="ABC_tran"/>
    <property type="match status" value="1"/>
</dbReference>
<feature type="transmembrane region" description="Helical" evidence="9">
    <location>
        <begin position="169"/>
        <end position="191"/>
    </location>
</feature>
<dbReference type="AlphaFoldDB" id="A0A0W0SRE5"/>